<keyword evidence="12" id="KW-1185">Reference proteome</keyword>
<dbReference type="InterPro" id="IPR013766">
    <property type="entry name" value="Thioredoxin_domain"/>
</dbReference>
<evidence type="ECO:0000256" key="5">
    <source>
        <dbReference type="ARBA" id="ARBA00023284"/>
    </source>
</evidence>
<dbReference type="FunFam" id="3.40.30.10:FF:000001">
    <property type="entry name" value="Thioredoxin"/>
    <property type="match status" value="1"/>
</dbReference>
<dbReference type="PANTHER" id="PTHR45663">
    <property type="entry name" value="GEO12009P1"/>
    <property type="match status" value="1"/>
</dbReference>
<feature type="disulfide bond" description="Redox-active" evidence="9">
    <location>
        <begin position="30"/>
        <end position="33"/>
    </location>
</feature>
<feature type="active site" description="Nucleophile" evidence="8">
    <location>
        <position position="30"/>
    </location>
</feature>
<evidence type="ECO:0000256" key="4">
    <source>
        <dbReference type="ARBA" id="ARBA00023157"/>
    </source>
</evidence>
<dbReference type="SUPFAM" id="SSF52833">
    <property type="entry name" value="Thioredoxin-like"/>
    <property type="match status" value="1"/>
</dbReference>
<dbReference type="PRINTS" id="PR00421">
    <property type="entry name" value="THIOREDOXIN"/>
</dbReference>
<evidence type="ECO:0000256" key="6">
    <source>
        <dbReference type="NCBIfam" id="TIGR01068"/>
    </source>
</evidence>
<evidence type="ECO:0000313" key="11">
    <source>
        <dbReference type="EMBL" id="PSB47819.1"/>
    </source>
</evidence>
<evidence type="ECO:0000256" key="3">
    <source>
        <dbReference type="ARBA" id="ARBA00022982"/>
    </source>
</evidence>
<sequence length="105" mass="11807">MAVKQQFTSFEDAIANSDLPILVDFYATWCGPCQMMAKILEQVNIELNGQVRIMKIDTDKYPQIASNYQIQALPTLVLFKGGQSVDRLEGVLPAEQLIDRIGQFL</sequence>
<dbReference type="PANTHER" id="PTHR45663:SF15">
    <property type="entry name" value="THIOREDOXIN Y1, CHLOROPLASTIC"/>
    <property type="match status" value="1"/>
</dbReference>
<comment type="similarity">
    <text evidence="1 7">Belongs to the thioredoxin family.</text>
</comment>
<keyword evidence="5 9" id="KW-0676">Redox-active center</keyword>
<keyword evidence="3" id="KW-0249">Electron transport</keyword>
<evidence type="ECO:0000256" key="2">
    <source>
        <dbReference type="ARBA" id="ARBA00022448"/>
    </source>
</evidence>
<organism evidence="11 12">
    <name type="scientific">Chamaesiphon polymorphus CCALA 037</name>
    <dbReference type="NCBI Taxonomy" id="2107692"/>
    <lineage>
        <taxon>Bacteria</taxon>
        <taxon>Bacillati</taxon>
        <taxon>Cyanobacteriota</taxon>
        <taxon>Cyanophyceae</taxon>
        <taxon>Gomontiellales</taxon>
        <taxon>Chamaesiphonaceae</taxon>
        <taxon>Chamaesiphon</taxon>
    </lineage>
</organism>
<name>A0A2T1FSA5_9CYAN</name>
<dbReference type="OrthoDB" id="530955at2"/>
<feature type="active site" description="Nucleophile" evidence="8">
    <location>
        <position position="33"/>
    </location>
</feature>
<feature type="site" description="Contributes to redox potential value" evidence="8">
    <location>
        <position position="32"/>
    </location>
</feature>
<evidence type="ECO:0000313" key="12">
    <source>
        <dbReference type="Proteomes" id="UP000238937"/>
    </source>
</evidence>
<feature type="site" description="Contributes to redox potential value" evidence="8">
    <location>
        <position position="31"/>
    </location>
</feature>
<dbReference type="NCBIfam" id="TIGR01068">
    <property type="entry name" value="thioredoxin"/>
    <property type="match status" value="1"/>
</dbReference>
<dbReference type="GO" id="GO:0005737">
    <property type="term" value="C:cytoplasm"/>
    <property type="evidence" value="ECO:0007669"/>
    <property type="project" value="TreeGrafter"/>
</dbReference>
<evidence type="ECO:0000256" key="7">
    <source>
        <dbReference type="PIRNR" id="PIRNR000077"/>
    </source>
</evidence>
<feature type="domain" description="Thioredoxin" evidence="10">
    <location>
        <begin position="1"/>
        <end position="105"/>
    </location>
</feature>
<evidence type="ECO:0000256" key="9">
    <source>
        <dbReference type="PIRSR" id="PIRSR000077-4"/>
    </source>
</evidence>
<dbReference type="InterPro" id="IPR017937">
    <property type="entry name" value="Thioredoxin_CS"/>
</dbReference>
<dbReference type="PROSITE" id="PS51352">
    <property type="entry name" value="THIOREDOXIN_2"/>
    <property type="match status" value="1"/>
</dbReference>
<dbReference type="InterPro" id="IPR005746">
    <property type="entry name" value="Thioredoxin"/>
</dbReference>
<evidence type="ECO:0000259" key="10">
    <source>
        <dbReference type="PROSITE" id="PS51352"/>
    </source>
</evidence>
<dbReference type="EMBL" id="PVWO01000452">
    <property type="protein sequence ID" value="PSB47819.1"/>
    <property type="molecule type" value="Genomic_DNA"/>
</dbReference>
<feature type="site" description="Deprotonates C-terminal active site Cys" evidence="8">
    <location>
        <position position="24"/>
    </location>
</feature>
<dbReference type="CDD" id="cd02947">
    <property type="entry name" value="TRX_family"/>
    <property type="match status" value="1"/>
</dbReference>
<comment type="caution">
    <text evidence="11">The sequence shown here is derived from an EMBL/GenBank/DDBJ whole genome shotgun (WGS) entry which is preliminary data.</text>
</comment>
<dbReference type="GO" id="GO:0015035">
    <property type="term" value="F:protein-disulfide reductase activity"/>
    <property type="evidence" value="ECO:0007669"/>
    <property type="project" value="UniProtKB-UniRule"/>
</dbReference>
<dbReference type="AlphaFoldDB" id="A0A2T1FSA5"/>
<keyword evidence="4 9" id="KW-1015">Disulfide bond</keyword>
<proteinExistence type="inferred from homology"/>
<dbReference type="Proteomes" id="UP000238937">
    <property type="component" value="Unassembled WGS sequence"/>
</dbReference>
<dbReference type="Pfam" id="PF00085">
    <property type="entry name" value="Thioredoxin"/>
    <property type="match status" value="1"/>
</dbReference>
<dbReference type="RefSeq" id="WP_015162829.1">
    <property type="nucleotide sequence ID" value="NZ_PVWO01000452.1"/>
</dbReference>
<gene>
    <name evidence="11" type="primary">trxA</name>
    <name evidence="11" type="ORF">C7B77_24140</name>
</gene>
<dbReference type="Gene3D" id="3.40.30.10">
    <property type="entry name" value="Glutaredoxin"/>
    <property type="match status" value="1"/>
</dbReference>
<evidence type="ECO:0000256" key="1">
    <source>
        <dbReference type="ARBA" id="ARBA00008987"/>
    </source>
</evidence>
<keyword evidence="2" id="KW-0813">Transport</keyword>
<dbReference type="PROSITE" id="PS00194">
    <property type="entry name" value="THIOREDOXIN_1"/>
    <property type="match status" value="1"/>
</dbReference>
<dbReference type="PIRSF" id="PIRSF000077">
    <property type="entry name" value="Thioredoxin"/>
    <property type="match status" value="1"/>
</dbReference>
<accession>A0A2T1FSA5</accession>
<reference evidence="11 12" key="1">
    <citation type="submission" date="2018-03" db="EMBL/GenBank/DDBJ databases">
        <title>The ancient ancestry and fast evolution of plastids.</title>
        <authorList>
            <person name="Moore K.R."/>
            <person name="Magnabosco C."/>
            <person name="Momper L."/>
            <person name="Gold D.A."/>
            <person name="Bosak T."/>
            <person name="Fournier G.P."/>
        </authorList>
    </citation>
    <scope>NUCLEOTIDE SEQUENCE [LARGE SCALE GENOMIC DNA]</scope>
    <source>
        <strain evidence="11 12">CCALA 037</strain>
    </source>
</reference>
<dbReference type="InterPro" id="IPR036249">
    <property type="entry name" value="Thioredoxin-like_sf"/>
</dbReference>
<protein>
    <recommendedName>
        <fullName evidence="6 7">Thioredoxin</fullName>
    </recommendedName>
</protein>
<evidence type="ECO:0000256" key="8">
    <source>
        <dbReference type="PIRSR" id="PIRSR000077-1"/>
    </source>
</evidence>